<dbReference type="Gene3D" id="1.20.5.3310">
    <property type="match status" value="1"/>
</dbReference>
<evidence type="ECO:0000256" key="1">
    <source>
        <dbReference type="ARBA" id="ARBA00004167"/>
    </source>
</evidence>
<dbReference type="PANTHER" id="PTHR33162:SF1">
    <property type="entry name" value="SEC-INDEPENDENT PROTEIN TRANSLOCASE PROTEIN TATA, CHLOROPLASTIC"/>
    <property type="match status" value="1"/>
</dbReference>
<evidence type="ECO:0000256" key="9">
    <source>
        <dbReference type="SAM" id="Phobius"/>
    </source>
</evidence>
<evidence type="ECO:0000313" key="11">
    <source>
        <dbReference type="Proteomes" id="UP000324585"/>
    </source>
</evidence>
<dbReference type="Proteomes" id="UP000324585">
    <property type="component" value="Unassembled WGS sequence"/>
</dbReference>
<dbReference type="GO" id="GO:0015031">
    <property type="term" value="P:protein transport"/>
    <property type="evidence" value="ECO:0007669"/>
    <property type="project" value="UniProtKB-KW"/>
</dbReference>
<accession>A0A5J4YZZ5</accession>
<evidence type="ECO:0000256" key="5">
    <source>
        <dbReference type="ARBA" id="ARBA00022989"/>
    </source>
</evidence>
<evidence type="ECO:0000256" key="7">
    <source>
        <dbReference type="ARBA" id="ARBA00023136"/>
    </source>
</evidence>
<feature type="transmembrane region" description="Helical" evidence="9">
    <location>
        <begin position="55"/>
        <end position="75"/>
    </location>
</feature>
<evidence type="ECO:0000256" key="8">
    <source>
        <dbReference type="SAM" id="MobiDB-lite"/>
    </source>
</evidence>
<protein>
    <submittedName>
        <fullName evidence="10">Sec-independent protein translocase protein TatA</fullName>
    </submittedName>
</protein>
<evidence type="ECO:0000256" key="4">
    <source>
        <dbReference type="ARBA" id="ARBA00022927"/>
    </source>
</evidence>
<dbReference type="GO" id="GO:0016020">
    <property type="term" value="C:membrane"/>
    <property type="evidence" value="ECO:0007669"/>
    <property type="project" value="UniProtKB-SubCell"/>
</dbReference>
<sequence length="147" mass="14712">MFGFVTGAAIGGAAAPSAVAAQRRQGGAFVGVKPTTRTRFDAATPAAQKRCAPRMVFGLGAGEIAVVAGVALLIFGPSKLASSGKSLGSMAGSVKKATAEFQEAMQESLEEADKEIAARKAKEGSAEASKEGTTTAAASTEEKSKSS</sequence>
<evidence type="ECO:0000256" key="6">
    <source>
        <dbReference type="ARBA" id="ARBA00023010"/>
    </source>
</evidence>
<dbReference type="EMBL" id="VRMN01000002">
    <property type="protein sequence ID" value="KAA8496668.1"/>
    <property type="molecule type" value="Genomic_DNA"/>
</dbReference>
<dbReference type="InterPro" id="IPR003369">
    <property type="entry name" value="TatA/B/E"/>
</dbReference>
<feature type="compositionally biased region" description="Basic and acidic residues" evidence="8">
    <location>
        <begin position="114"/>
        <end position="130"/>
    </location>
</feature>
<dbReference type="PANTHER" id="PTHR33162">
    <property type="entry name" value="SEC-INDEPENDENT PROTEIN TRANSLOCASE PROTEIN TATA, CHLOROPLASTIC"/>
    <property type="match status" value="1"/>
</dbReference>
<keyword evidence="3 9" id="KW-0812">Transmembrane</keyword>
<name>A0A5J4YZZ5_PORPP</name>
<comment type="caution">
    <text evidence="10">The sequence shown here is derived from an EMBL/GenBank/DDBJ whole genome shotgun (WGS) entry which is preliminary data.</text>
</comment>
<keyword evidence="4" id="KW-0653">Protein transport</keyword>
<gene>
    <name evidence="10" type="ORF">FVE85_0397</name>
</gene>
<keyword evidence="2" id="KW-0813">Transport</keyword>
<keyword evidence="6" id="KW-0811">Translocation</keyword>
<dbReference type="Pfam" id="PF02416">
    <property type="entry name" value="TatA_B_E"/>
    <property type="match status" value="1"/>
</dbReference>
<keyword evidence="7 9" id="KW-0472">Membrane</keyword>
<proteinExistence type="predicted"/>
<organism evidence="10 11">
    <name type="scientific">Porphyridium purpureum</name>
    <name type="common">Red alga</name>
    <name type="synonym">Porphyridium cruentum</name>
    <dbReference type="NCBI Taxonomy" id="35688"/>
    <lineage>
        <taxon>Eukaryota</taxon>
        <taxon>Rhodophyta</taxon>
        <taxon>Bangiophyceae</taxon>
        <taxon>Porphyridiales</taxon>
        <taxon>Porphyridiaceae</taxon>
        <taxon>Porphyridium</taxon>
    </lineage>
</organism>
<dbReference type="OrthoDB" id="2017985at2759"/>
<evidence type="ECO:0000256" key="3">
    <source>
        <dbReference type="ARBA" id="ARBA00022692"/>
    </source>
</evidence>
<keyword evidence="5 9" id="KW-1133">Transmembrane helix</keyword>
<evidence type="ECO:0000256" key="2">
    <source>
        <dbReference type="ARBA" id="ARBA00022448"/>
    </source>
</evidence>
<dbReference type="AlphaFoldDB" id="A0A5J4YZZ5"/>
<reference evidence="11" key="1">
    <citation type="journal article" date="2019" name="Nat. Commun.">
        <title>Expansion of phycobilisome linker gene families in mesophilic red algae.</title>
        <authorList>
            <person name="Lee J."/>
            <person name="Kim D."/>
            <person name="Bhattacharya D."/>
            <person name="Yoon H.S."/>
        </authorList>
    </citation>
    <scope>NUCLEOTIDE SEQUENCE [LARGE SCALE GENOMIC DNA]</scope>
    <source>
        <strain evidence="11">CCMP 1328</strain>
    </source>
</reference>
<keyword evidence="11" id="KW-1185">Reference proteome</keyword>
<comment type="subcellular location">
    <subcellularLocation>
        <location evidence="1">Membrane</location>
        <topology evidence="1">Single-pass membrane protein</topology>
    </subcellularLocation>
</comment>
<evidence type="ECO:0000313" key="10">
    <source>
        <dbReference type="EMBL" id="KAA8496668.1"/>
    </source>
</evidence>
<feature type="region of interest" description="Disordered" evidence="8">
    <location>
        <begin position="105"/>
        <end position="147"/>
    </location>
</feature>